<evidence type="ECO:0000313" key="2">
    <source>
        <dbReference type="Proteomes" id="UP000534286"/>
    </source>
</evidence>
<comment type="caution">
    <text evidence="1">The sequence shown here is derived from an EMBL/GenBank/DDBJ whole genome shotgun (WGS) entry which is preliminary data.</text>
</comment>
<dbReference type="InterPro" id="IPR012338">
    <property type="entry name" value="Beta-lactam/transpept-like"/>
</dbReference>
<dbReference type="AlphaFoldDB" id="A0A7W7W8P2"/>
<dbReference type="RefSeq" id="WP_376773309.1">
    <property type="nucleotide sequence ID" value="NZ_BAABEK010000018.1"/>
</dbReference>
<dbReference type="EMBL" id="JACHJU010000001">
    <property type="protein sequence ID" value="MBB4938128.1"/>
    <property type="molecule type" value="Genomic_DNA"/>
</dbReference>
<dbReference type="SUPFAM" id="SSF56601">
    <property type="entry name" value="beta-lactamase/transpeptidase-like"/>
    <property type="match status" value="1"/>
</dbReference>
<gene>
    <name evidence="1" type="ORF">FHR32_002433</name>
</gene>
<reference evidence="1 2" key="1">
    <citation type="submission" date="2020-08" db="EMBL/GenBank/DDBJ databases">
        <title>Sequencing the genomes of 1000 actinobacteria strains.</title>
        <authorList>
            <person name="Klenk H.-P."/>
        </authorList>
    </citation>
    <scope>NUCLEOTIDE SEQUENCE [LARGE SCALE GENOMIC DNA]</scope>
    <source>
        <strain evidence="1 2">DSM 43023</strain>
    </source>
</reference>
<evidence type="ECO:0000313" key="1">
    <source>
        <dbReference type="EMBL" id="MBB4938128.1"/>
    </source>
</evidence>
<protein>
    <submittedName>
        <fullName evidence="1">Uncharacterized protein</fullName>
    </submittedName>
</protein>
<accession>A0A7W7W8P2</accession>
<sequence length="121" mass="12734">MTEIDTGAVNGPVAGRRVLARAAKEVDAETTRRCGRRDQGTRGPGVAWGRRTLRAASGLVSSAVSTAQVSPVHARTDPPTATVVAQPAAERKLSLDDTVEKWLPGLVKGNGYDGREITITT</sequence>
<dbReference type="Proteomes" id="UP000534286">
    <property type="component" value="Unassembled WGS sequence"/>
</dbReference>
<proteinExistence type="predicted"/>
<organism evidence="1 2">
    <name type="scientific">Streptosporangium album</name>
    <dbReference type="NCBI Taxonomy" id="47479"/>
    <lineage>
        <taxon>Bacteria</taxon>
        <taxon>Bacillati</taxon>
        <taxon>Actinomycetota</taxon>
        <taxon>Actinomycetes</taxon>
        <taxon>Streptosporangiales</taxon>
        <taxon>Streptosporangiaceae</taxon>
        <taxon>Streptosporangium</taxon>
    </lineage>
</organism>
<keyword evidence="2" id="KW-1185">Reference proteome</keyword>
<dbReference type="Gene3D" id="3.40.710.10">
    <property type="entry name" value="DD-peptidase/beta-lactamase superfamily"/>
    <property type="match status" value="1"/>
</dbReference>
<name>A0A7W7W8P2_9ACTN</name>